<sequence length="81" mass="8373">MVALNKQDVVRGHLIVVTLISGKHEASIAIHPPAGKTGGLLPPRIVSIDALLKGGLTEEEALAYVLTIASASLEGHERGNG</sequence>
<organism evidence="1 2">
    <name type="scientific">Pandoraea pnomenusa</name>
    <dbReference type="NCBI Taxonomy" id="93220"/>
    <lineage>
        <taxon>Bacteria</taxon>
        <taxon>Pseudomonadati</taxon>
        <taxon>Pseudomonadota</taxon>
        <taxon>Betaproteobacteria</taxon>
        <taxon>Burkholderiales</taxon>
        <taxon>Burkholderiaceae</taxon>
        <taxon>Pandoraea</taxon>
    </lineage>
</organism>
<proteinExistence type="predicted"/>
<accession>A0ABY6WM17</accession>
<comment type="caution">
    <text evidence="1">The sequence shown here is derived from an EMBL/GenBank/DDBJ whole genome shotgun (WGS) entry which is preliminary data.</text>
</comment>
<protein>
    <submittedName>
        <fullName evidence="1">Uncharacterized protein</fullName>
    </submittedName>
</protein>
<evidence type="ECO:0000313" key="1">
    <source>
        <dbReference type="EMBL" id="VVE69078.1"/>
    </source>
</evidence>
<name>A0ABY6WM17_9BURK</name>
<evidence type="ECO:0000313" key="2">
    <source>
        <dbReference type="Proteomes" id="UP000361468"/>
    </source>
</evidence>
<dbReference type="RefSeq" id="WP_150646358.1">
    <property type="nucleotide sequence ID" value="NZ_CABPSO010000010.1"/>
</dbReference>
<gene>
    <name evidence="1" type="ORF">PPN31119_03165</name>
</gene>
<keyword evidence="2" id="KW-1185">Reference proteome</keyword>
<dbReference type="EMBL" id="CABPSO010000010">
    <property type="protein sequence ID" value="VVE69078.1"/>
    <property type="molecule type" value="Genomic_DNA"/>
</dbReference>
<dbReference type="Proteomes" id="UP000361468">
    <property type="component" value="Unassembled WGS sequence"/>
</dbReference>
<reference evidence="1 2" key="1">
    <citation type="submission" date="2019-08" db="EMBL/GenBank/DDBJ databases">
        <authorList>
            <person name="Peeters C."/>
        </authorList>
    </citation>
    <scope>NUCLEOTIDE SEQUENCE [LARGE SCALE GENOMIC DNA]</scope>
    <source>
        <strain evidence="1 2">LMG 31119</strain>
    </source>
</reference>